<feature type="domain" description="Heparan-alpha-glucosaminide N-acetyltransferase catalytic" evidence="2">
    <location>
        <begin position="7"/>
        <end position="211"/>
    </location>
</feature>
<sequence>MKKKSARLYFIDAMRAWAILMMLQGHFIDGLLDTAFRDPDSIAFMVWQYFRGITAPVFFTVSGFIFTYLLIRGEQKGVENPRVKKGIRRGLQLILFGYLLRMNLWGLLMGKVYDSFYLVDVLHCIGFSILGIIGVYLLTYKSNRVVFPTVLLMVGLLLFTCEPWYARATFDALPRFLENYISKVNGSIFTIIPWTGYATFGAFLSILFKRFSTYKYLYTVAIGTAISLGGMLILYSSDAFLYIAEVTGIQIFRAIHFNNYLFIRLGDVLLVFAIFMLVRGLLKNATVLKIGQSTLSIYIIHFIILYGSFTGLGLYGFLHHSLSPTIAISGALAFMIVCTYAALQYEQHKVLIQSNVNLALHYTWSKTESFLGFGVGMVKNAVSKLLRSLGLLKN</sequence>
<feature type="transmembrane region" description="Helical" evidence="1">
    <location>
        <begin position="145"/>
        <end position="166"/>
    </location>
</feature>
<feature type="transmembrane region" description="Helical" evidence="1">
    <location>
        <begin position="7"/>
        <end position="28"/>
    </location>
</feature>
<evidence type="ECO:0000259" key="2">
    <source>
        <dbReference type="Pfam" id="PF07786"/>
    </source>
</evidence>
<keyword evidence="4" id="KW-1185">Reference proteome</keyword>
<feature type="transmembrane region" description="Helical" evidence="1">
    <location>
        <begin position="48"/>
        <end position="71"/>
    </location>
</feature>
<dbReference type="InterPro" id="IPR012429">
    <property type="entry name" value="HGSNAT_cat"/>
</dbReference>
<dbReference type="Pfam" id="PF07786">
    <property type="entry name" value="HGSNAT_cat"/>
    <property type="match status" value="1"/>
</dbReference>
<feature type="transmembrane region" description="Helical" evidence="1">
    <location>
        <begin position="261"/>
        <end position="282"/>
    </location>
</feature>
<evidence type="ECO:0000313" key="3">
    <source>
        <dbReference type="EMBL" id="QCX00097.1"/>
    </source>
</evidence>
<keyword evidence="1" id="KW-0472">Membrane</keyword>
<feature type="transmembrane region" description="Helical" evidence="1">
    <location>
        <begin position="324"/>
        <end position="343"/>
    </location>
</feature>
<feature type="transmembrane region" description="Helical" evidence="1">
    <location>
        <begin position="215"/>
        <end position="235"/>
    </location>
</feature>
<name>A0A5B7SNJ7_9FLAO</name>
<feature type="transmembrane region" description="Helical" evidence="1">
    <location>
        <begin position="294"/>
        <end position="318"/>
    </location>
</feature>
<keyword evidence="1" id="KW-1133">Transmembrane helix</keyword>
<organism evidence="3 4">
    <name type="scientific">Aggregatimonas sangjinii</name>
    <dbReference type="NCBI Taxonomy" id="2583587"/>
    <lineage>
        <taxon>Bacteria</taxon>
        <taxon>Pseudomonadati</taxon>
        <taxon>Bacteroidota</taxon>
        <taxon>Flavobacteriia</taxon>
        <taxon>Flavobacteriales</taxon>
        <taxon>Flavobacteriaceae</taxon>
        <taxon>Aggregatimonas</taxon>
    </lineage>
</organism>
<keyword evidence="1" id="KW-0812">Transmembrane</keyword>
<proteinExistence type="predicted"/>
<protein>
    <submittedName>
        <fullName evidence="3">DUF1624 domain-containing protein</fullName>
    </submittedName>
</protein>
<feature type="transmembrane region" description="Helical" evidence="1">
    <location>
        <begin position="186"/>
        <end position="208"/>
    </location>
</feature>
<dbReference type="KEGG" id="asag:FGM00_08265"/>
<gene>
    <name evidence="3" type="ORF">FGM00_08265</name>
</gene>
<accession>A0A5B7SNJ7</accession>
<reference evidence="3 4" key="1">
    <citation type="submission" date="2019-05" db="EMBL/GenBank/DDBJ databases">
        <title>Genome sequencing of F202Z8.</title>
        <authorList>
            <person name="Kwon Y.M."/>
        </authorList>
    </citation>
    <scope>NUCLEOTIDE SEQUENCE [LARGE SCALE GENOMIC DNA]</scope>
    <source>
        <strain evidence="3 4">F202Z8</strain>
    </source>
</reference>
<dbReference type="OrthoDB" id="1418407at2"/>
<evidence type="ECO:0000313" key="4">
    <source>
        <dbReference type="Proteomes" id="UP000310017"/>
    </source>
</evidence>
<dbReference type="EMBL" id="CP040710">
    <property type="protein sequence ID" value="QCX00097.1"/>
    <property type="molecule type" value="Genomic_DNA"/>
</dbReference>
<dbReference type="Proteomes" id="UP000310017">
    <property type="component" value="Chromosome"/>
</dbReference>
<dbReference type="AlphaFoldDB" id="A0A5B7SNJ7"/>
<feature type="transmembrane region" description="Helical" evidence="1">
    <location>
        <begin position="91"/>
        <end position="110"/>
    </location>
</feature>
<dbReference type="RefSeq" id="WP_138852444.1">
    <property type="nucleotide sequence ID" value="NZ_CP040710.1"/>
</dbReference>
<evidence type="ECO:0000256" key="1">
    <source>
        <dbReference type="SAM" id="Phobius"/>
    </source>
</evidence>
<feature type="transmembrane region" description="Helical" evidence="1">
    <location>
        <begin position="116"/>
        <end position="138"/>
    </location>
</feature>